<evidence type="ECO:0000259" key="3">
    <source>
        <dbReference type="Pfam" id="PF24883"/>
    </source>
</evidence>
<evidence type="ECO:0000256" key="1">
    <source>
        <dbReference type="ARBA" id="ARBA00022737"/>
    </source>
</evidence>
<dbReference type="SUPFAM" id="SSF52540">
    <property type="entry name" value="P-loop containing nucleoside triphosphate hydrolases"/>
    <property type="match status" value="1"/>
</dbReference>
<dbReference type="Pfam" id="PF22939">
    <property type="entry name" value="WHD_GPIID"/>
    <property type="match status" value="1"/>
</dbReference>
<feature type="domain" description="Nephrocystin 3-like N-terminal" evidence="3">
    <location>
        <begin position="266"/>
        <end position="424"/>
    </location>
</feature>
<dbReference type="InterPro" id="IPR036322">
    <property type="entry name" value="WD40_repeat_dom_sf"/>
</dbReference>
<dbReference type="RefSeq" id="XP_056029872.1">
    <property type="nucleotide sequence ID" value="XM_056173014.1"/>
</dbReference>
<dbReference type="Gene3D" id="2.130.10.10">
    <property type="entry name" value="YVTN repeat-like/Quinoprotein amine dehydrogenase"/>
    <property type="match status" value="2"/>
</dbReference>
<comment type="caution">
    <text evidence="4">The sequence shown here is derived from an EMBL/GenBank/DDBJ whole genome shotgun (WGS) entry which is preliminary data.</text>
</comment>
<dbReference type="SUPFAM" id="SSF53474">
    <property type="entry name" value="alpha/beta-Hydrolases"/>
    <property type="match status" value="1"/>
</dbReference>
<dbReference type="InterPro" id="IPR029058">
    <property type="entry name" value="AB_hydrolase_fold"/>
</dbReference>
<name>A0A9W9BJT7_9HYPO</name>
<protein>
    <recommendedName>
        <fullName evidence="6">NACHT domain-containing protein</fullName>
    </recommendedName>
</protein>
<keyword evidence="1" id="KW-0677">Repeat</keyword>
<dbReference type="SUPFAM" id="SSF50978">
    <property type="entry name" value="WD40 repeat-like"/>
    <property type="match status" value="2"/>
</dbReference>
<evidence type="ECO:0000259" key="2">
    <source>
        <dbReference type="Pfam" id="PF22939"/>
    </source>
</evidence>
<evidence type="ECO:0008006" key="6">
    <source>
        <dbReference type="Google" id="ProtNLM"/>
    </source>
</evidence>
<proteinExistence type="predicted"/>
<keyword evidence="5" id="KW-1185">Reference proteome</keyword>
<gene>
    <name evidence="4" type="ORF">T069G_05804</name>
</gene>
<feature type="domain" description="GPI inositol-deacylase winged helix" evidence="2">
    <location>
        <begin position="531"/>
        <end position="614"/>
    </location>
</feature>
<dbReference type="InterPro" id="IPR015943">
    <property type="entry name" value="WD40/YVTN_repeat-like_dom_sf"/>
</dbReference>
<dbReference type="InterPro" id="IPR027417">
    <property type="entry name" value="P-loop_NTPase"/>
</dbReference>
<dbReference type="EMBL" id="JAOPEN010000003">
    <property type="protein sequence ID" value="KAJ4860816.1"/>
    <property type="molecule type" value="Genomic_DNA"/>
</dbReference>
<evidence type="ECO:0000313" key="5">
    <source>
        <dbReference type="Proteomes" id="UP001140511"/>
    </source>
</evidence>
<dbReference type="Gene3D" id="3.40.50.300">
    <property type="entry name" value="P-loop containing nucleotide triphosphate hydrolases"/>
    <property type="match status" value="1"/>
</dbReference>
<reference evidence="4" key="1">
    <citation type="submission" date="2022-09" db="EMBL/GenBank/DDBJ databases">
        <title>Chromosome-level assembly of Trichoderma breve T069, a fungus used in development of biopesticide product.</title>
        <authorList>
            <person name="Lin R."/>
            <person name="Liu T."/>
        </authorList>
    </citation>
    <scope>NUCLEOTIDE SEQUENCE</scope>
    <source>
        <strain evidence="4">T069</strain>
    </source>
</reference>
<dbReference type="PANTHER" id="PTHR10039">
    <property type="entry name" value="AMELOGENIN"/>
    <property type="match status" value="1"/>
</dbReference>
<accession>A0A9W9BJT7</accession>
<dbReference type="Proteomes" id="UP001140511">
    <property type="component" value="Unassembled WGS sequence"/>
</dbReference>
<dbReference type="GeneID" id="80867702"/>
<dbReference type="Pfam" id="PF24883">
    <property type="entry name" value="NPHP3_N"/>
    <property type="match status" value="1"/>
</dbReference>
<organism evidence="4 5">
    <name type="scientific">Trichoderma breve</name>
    <dbReference type="NCBI Taxonomy" id="2034170"/>
    <lineage>
        <taxon>Eukaryota</taxon>
        <taxon>Fungi</taxon>
        <taxon>Dikarya</taxon>
        <taxon>Ascomycota</taxon>
        <taxon>Pezizomycotina</taxon>
        <taxon>Sordariomycetes</taxon>
        <taxon>Hypocreomycetidae</taxon>
        <taxon>Hypocreales</taxon>
        <taxon>Hypocreaceae</taxon>
        <taxon>Trichoderma</taxon>
    </lineage>
</organism>
<evidence type="ECO:0000313" key="4">
    <source>
        <dbReference type="EMBL" id="KAJ4860816.1"/>
    </source>
</evidence>
<dbReference type="InterPro" id="IPR054471">
    <property type="entry name" value="GPIID_WHD"/>
</dbReference>
<dbReference type="PANTHER" id="PTHR10039:SF16">
    <property type="entry name" value="GPI INOSITOL-DEACYLASE"/>
    <property type="match status" value="1"/>
</dbReference>
<dbReference type="InterPro" id="IPR056884">
    <property type="entry name" value="NPHP3-like_N"/>
</dbReference>
<sequence>MIFIHGLGGGSIKTWCDSSGPAAPSCWPRDWLPADAEFKHVRIHTFGYEADWRERTPSILSVHDFAQSLLGEIKNHHLIKRSDAAYILARQDPICADLASRFHSMFFLATPHRGSELGKVLRNLLLVTGVSKPYVKDLVANSGPVLEVNETFHQFASDLHLWSFYESLPMSDFSNILVVDKHSATLGFDNESVSFMDADHRTICKFRHQSDHNYKKVRNALLSAVEMIKSNSPIMAAKARLSPYLGVDDTFEDDLNLHRESRHPESCAWVVENSGFRNWTTLHPESPPVYWLVAGIGTGKSVICSRIVDYLQRESIRCSYYFIKRGKGNTHDLSNLLMSMALQMALQDAQVRQAIIRLQEKGVSWEEQTDKLIWRKLFQETIFNIQSPSPHFWIIDGLDEYSRSSDIFRLLEQIPQHLRVFITSQYTQEIQEGMLSLGQRVSIWMIDSQDTVADMRSVVKARLTQLRHLETGDLVSRIVDKSNGSFIWIRLVLQELETAFTKEDVEAILEEVPSDLHEMYARILKSIEKDKRRAKLAKSILRWITLAQRPMTIEELRGAVHMDIQALPQKMVHAAVVACGEFILIDQSQRLHLIHETARQFLYRVDLGSQFAIEPAKDHGHLAALCISYLAKHLGIEQSMRRIDSSFLWYASECFSQHIVKSNAGEYTSSDTITQFLDSWVLYWIEGLARRQKLGVAIRSAIDLEKYADCGTKEGIWSNHDILRLKDWTTDVSRVVMNFREPLLKSPASIHSLVPLFCPTRSMIYRHTSSSGDMELAIVGQQDLRWDECLMHTEHDAMVEVVTCGQCHIAIGLSTGYITVYDIILLQSTIEVKFLNSHLKLIGFGCDDKYLAATGFGKAAIWETKTGTLRYTFDCGSVLSFSFSMDQFITISSSGSTEIRNLKPAESRVLQWSAFDNSLIEATLPSSAACEAKFDECCPRRFGVAFYSSGDIYILDIDTLSVLGTLREPGMNLVKEFSFNPGPGKALLAALYTGGGIAIFDTNTMSQIYFGPDMFANHVSWTSDGDHLIIGTGEIAYTLEIYKMQTSDLVSLELICQVDHPGTPVTPLVVASKGKHVVGAHSRQSRVWEFSALDLQDKEEDTSVDAGCHKPELLSRDSWATTGSRKAIITVMALSDDGRVVICGTDTGDVVTFSTLDGSCVAQLHQRHDCAITSLVLVQDKHEDLVITGDEEGFVIVAKGLHERCQWGDVEVDFEKRCGNMVEQLLLSPSKDRLLIITLSGSELWELPSNELLHSLRVPKSSANLRRAVQFPLMKDRFIILENSSSHVFYWHNFERPSEGSISLHRDGRLPEPEYVTNTSYLCNDHVFVEKLADPLTGTRTNCWDTNNFLGSDGAVEVSPRRGLQTLSCVLGDVISVTEDTLVFLHKDRWICTVDLNTFPLTMEVKRHFFIPPEWVSILGTVICTLTPENNLVFATKQHIVIVKRWMGIWETDLLGHFDMDAELEEYRETDIWVTGRPLR</sequence>